<evidence type="ECO:0008006" key="15">
    <source>
        <dbReference type="Google" id="ProtNLM"/>
    </source>
</evidence>
<feature type="compositionally biased region" description="Gly residues" evidence="9">
    <location>
        <begin position="41"/>
        <end position="53"/>
    </location>
</feature>
<keyword evidence="10" id="KW-0472">Membrane</keyword>
<dbReference type="STRING" id="7375.A0A0L0CQN1"/>
<gene>
    <name evidence="13" type="ORF">FF38_10278</name>
</gene>
<evidence type="ECO:0000256" key="7">
    <source>
        <dbReference type="ARBA" id="ARBA00022833"/>
    </source>
</evidence>
<sequence>MPMDNNTNKLINNGYLRTPYITKNNGHGSANTSNRTNNVDDGGGGGGVGGGGSVSIKDNDATTVISPLLGAEKKSSDLPETEVMMHHSSTPQLQQQHSPITAACANNVGHMKFPTVVYLGTDSGKPLANVGVGSNTNATRTTLQHNTPVTYNISTHSPHSTPHQSEWLLKESTLRCRLLVLAVALTVLGAAIGALAIYFAGNYRCQTTTTHTIDKSRNINGNIKNNNNNMNITGLAFERDDICLTEECVRTAAYLLSAMDTSANPCDNFFQYACGTWNKVHIIPEDRSSISTFEVLADQQQVLLKGVLEEPINDMDNQATIKAKMFYKSCIDIPQIRKIGEGRLKKVLKSLGGWPVIDPDWKSPNMTIEELIGTLRGTYGEPVLVELYVGADDKNSSIHILQIDQFPLALPSRDYYLKSSSEHDLKAYHRYMTQTAILMGANPKTAAEELNDVLQLEVKLVNATLPEADRHDTSAIYRKISLKELQEEVPQINWNLFLQTALGKDIVLKDNEELVSYAMPYLVDMGKILKETDERVLHNYVLWRLVMSIMTHMIDDYQKERVEFRKILLGIQTERVRWSQCVDWTNKKLGMAVGTLFIRDNFNQNSKDTALEMIHTIREAFNELLSENHWMDDETRAVAKEKADTMNERIGYPEILTDAKELEKEFANLTIVPDNFMENVLSILKWESEKNMQLLRQPVDKEKWTTEPAVVNAFYNPNKNDIVFPAGILQPLFYSQHFPKSLNYGGIGVVIGHEITHGFDDKGRQFDKDGNMMQWWNNATIEAFRERTQCIIDQYSKYKIDEVGLYMNGRMTQGENIADNGGLKQAFRAYKKWVQRHGPEQRLPGLNLTHDQLFFLNYAQIWCGSMRPEDALTKIRSSVHSPGSIRVLGPLSNSKDFAEAYHCELGSPMNPIEKCSVW</sequence>
<feature type="region of interest" description="Disordered" evidence="9">
    <location>
        <begin position="22"/>
        <end position="56"/>
    </location>
</feature>
<dbReference type="OrthoDB" id="6475849at2759"/>
<comment type="subcellular location">
    <subcellularLocation>
        <location evidence="2">Cell membrane</location>
        <topology evidence="2">Single-pass type II membrane protein</topology>
    </subcellularLocation>
</comment>
<protein>
    <recommendedName>
        <fullName evidence="15">Membrane metallo-endopeptidase-like 1</fullName>
    </recommendedName>
</protein>
<evidence type="ECO:0000259" key="12">
    <source>
        <dbReference type="Pfam" id="PF05649"/>
    </source>
</evidence>
<dbReference type="SUPFAM" id="SSF55486">
    <property type="entry name" value="Metalloproteases ('zincins'), catalytic domain"/>
    <property type="match status" value="1"/>
</dbReference>
<dbReference type="Proteomes" id="UP000037069">
    <property type="component" value="Unassembled WGS sequence"/>
</dbReference>
<keyword evidence="8" id="KW-0482">Metalloprotease</keyword>
<evidence type="ECO:0000256" key="1">
    <source>
        <dbReference type="ARBA" id="ARBA00001947"/>
    </source>
</evidence>
<feature type="transmembrane region" description="Helical" evidence="10">
    <location>
        <begin position="178"/>
        <end position="200"/>
    </location>
</feature>
<dbReference type="CDD" id="cd08662">
    <property type="entry name" value="M13"/>
    <property type="match status" value="1"/>
</dbReference>
<comment type="similarity">
    <text evidence="3">Belongs to the peptidase M13 family.</text>
</comment>
<evidence type="ECO:0000256" key="5">
    <source>
        <dbReference type="ARBA" id="ARBA00022723"/>
    </source>
</evidence>
<evidence type="ECO:0000313" key="13">
    <source>
        <dbReference type="EMBL" id="KNC34663.1"/>
    </source>
</evidence>
<comment type="cofactor">
    <cofactor evidence="1">
        <name>Zn(2+)</name>
        <dbReference type="ChEBI" id="CHEBI:29105"/>
    </cofactor>
</comment>
<keyword evidence="4" id="KW-0645">Protease</keyword>
<keyword evidence="14" id="KW-1185">Reference proteome</keyword>
<organism evidence="13 14">
    <name type="scientific">Lucilia cuprina</name>
    <name type="common">Green bottle fly</name>
    <name type="synonym">Australian sheep blowfly</name>
    <dbReference type="NCBI Taxonomy" id="7375"/>
    <lineage>
        <taxon>Eukaryota</taxon>
        <taxon>Metazoa</taxon>
        <taxon>Ecdysozoa</taxon>
        <taxon>Arthropoda</taxon>
        <taxon>Hexapoda</taxon>
        <taxon>Insecta</taxon>
        <taxon>Pterygota</taxon>
        <taxon>Neoptera</taxon>
        <taxon>Endopterygota</taxon>
        <taxon>Diptera</taxon>
        <taxon>Brachycera</taxon>
        <taxon>Muscomorpha</taxon>
        <taxon>Oestroidea</taxon>
        <taxon>Calliphoridae</taxon>
        <taxon>Luciliinae</taxon>
        <taxon>Lucilia</taxon>
    </lineage>
</organism>
<evidence type="ECO:0000256" key="10">
    <source>
        <dbReference type="SAM" id="Phobius"/>
    </source>
</evidence>
<dbReference type="PROSITE" id="PS51885">
    <property type="entry name" value="NEPRILYSIN"/>
    <property type="match status" value="1"/>
</dbReference>
<dbReference type="GO" id="GO:0016485">
    <property type="term" value="P:protein processing"/>
    <property type="evidence" value="ECO:0007669"/>
    <property type="project" value="TreeGrafter"/>
</dbReference>
<keyword evidence="10" id="KW-1133">Transmembrane helix</keyword>
<evidence type="ECO:0000256" key="9">
    <source>
        <dbReference type="SAM" id="MobiDB-lite"/>
    </source>
</evidence>
<dbReference type="PANTHER" id="PTHR11733">
    <property type="entry name" value="ZINC METALLOPROTEASE FAMILY M13 NEPRILYSIN-RELATED"/>
    <property type="match status" value="1"/>
</dbReference>
<feature type="domain" description="Peptidase M13 N-terminal" evidence="12">
    <location>
        <begin position="265"/>
        <end position="653"/>
    </location>
</feature>
<keyword evidence="5" id="KW-0479">Metal-binding</keyword>
<evidence type="ECO:0000313" key="14">
    <source>
        <dbReference type="Proteomes" id="UP000037069"/>
    </source>
</evidence>
<reference evidence="13 14" key="1">
    <citation type="journal article" date="2015" name="Nat. Commun.">
        <title>Lucilia cuprina genome unlocks parasitic fly biology to underpin future interventions.</title>
        <authorList>
            <person name="Anstead C.A."/>
            <person name="Korhonen P.K."/>
            <person name="Young N.D."/>
            <person name="Hall R.S."/>
            <person name="Jex A.R."/>
            <person name="Murali S.C."/>
            <person name="Hughes D.S."/>
            <person name="Lee S.F."/>
            <person name="Perry T."/>
            <person name="Stroehlein A.J."/>
            <person name="Ansell B.R."/>
            <person name="Breugelmans B."/>
            <person name="Hofmann A."/>
            <person name="Qu J."/>
            <person name="Dugan S."/>
            <person name="Lee S.L."/>
            <person name="Chao H."/>
            <person name="Dinh H."/>
            <person name="Han Y."/>
            <person name="Doddapaneni H.V."/>
            <person name="Worley K.C."/>
            <person name="Muzny D.M."/>
            <person name="Ioannidis P."/>
            <person name="Waterhouse R.M."/>
            <person name="Zdobnov E.M."/>
            <person name="James P.J."/>
            <person name="Bagnall N.H."/>
            <person name="Kotze A.C."/>
            <person name="Gibbs R.A."/>
            <person name="Richards S."/>
            <person name="Batterham P."/>
            <person name="Gasser R.B."/>
        </authorList>
    </citation>
    <scope>NUCLEOTIDE SEQUENCE [LARGE SCALE GENOMIC DNA]</scope>
    <source>
        <strain evidence="13 14">LS</strain>
        <tissue evidence="13">Full body</tissue>
    </source>
</reference>
<dbReference type="GO" id="GO:0005886">
    <property type="term" value="C:plasma membrane"/>
    <property type="evidence" value="ECO:0007669"/>
    <property type="project" value="UniProtKB-SubCell"/>
</dbReference>
<dbReference type="InterPro" id="IPR024079">
    <property type="entry name" value="MetalloPept_cat_dom_sf"/>
</dbReference>
<dbReference type="OMA" id="RDNQATI"/>
<feature type="compositionally biased region" description="Polar residues" evidence="9">
    <location>
        <begin position="22"/>
        <end position="37"/>
    </location>
</feature>
<dbReference type="AlphaFoldDB" id="A0A0L0CQN1"/>
<name>A0A0L0CQN1_LUCCU</name>
<dbReference type="Gene3D" id="3.40.390.10">
    <property type="entry name" value="Collagenase (Catalytic Domain)"/>
    <property type="match status" value="1"/>
</dbReference>
<dbReference type="GO" id="GO:0046872">
    <property type="term" value="F:metal ion binding"/>
    <property type="evidence" value="ECO:0007669"/>
    <property type="project" value="UniProtKB-KW"/>
</dbReference>
<comment type="caution">
    <text evidence="13">The sequence shown here is derived from an EMBL/GenBank/DDBJ whole genome shotgun (WGS) entry which is preliminary data.</text>
</comment>
<keyword evidence="10" id="KW-0812">Transmembrane</keyword>
<proteinExistence type="inferred from homology"/>
<dbReference type="PRINTS" id="PR00786">
    <property type="entry name" value="NEPRILYSIN"/>
</dbReference>
<dbReference type="InterPro" id="IPR008753">
    <property type="entry name" value="Peptidase_M13_N"/>
</dbReference>
<dbReference type="Pfam" id="PF05649">
    <property type="entry name" value="Peptidase_M13_N"/>
    <property type="match status" value="1"/>
</dbReference>
<keyword evidence="6" id="KW-0378">Hydrolase</keyword>
<evidence type="ECO:0000256" key="8">
    <source>
        <dbReference type="ARBA" id="ARBA00023049"/>
    </source>
</evidence>
<dbReference type="Gene3D" id="1.10.1380.10">
    <property type="entry name" value="Neutral endopeptidase , domain2"/>
    <property type="match status" value="1"/>
</dbReference>
<dbReference type="InterPro" id="IPR042089">
    <property type="entry name" value="Peptidase_M13_dom_2"/>
</dbReference>
<dbReference type="EMBL" id="JRES01000037">
    <property type="protein sequence ID" value="KNC34663.1"/>
    <property type="molecule type" value="Genomic_DNA"/>
</dbReference>
<dbReference type="InterPro" id="IPR000718">
    <property type="entry name" value="Peptidase_M13"/>
</dbReference>
<evidence type="ECO:0000256" key="6">
    <source>
        <dbReference type="ARBA" id="ARBA00022801"/>
    </source>
</evidence>
<dbReference type="Pfam" id="PF01431">
    <property type="entry name" value="Peptidase_M13"/>
    <property type="match status" value="1"/>
</dbReference>
<accession>A0A0L0CQN1</accession>
<feature type="domain" description="Peptidase M13 C-terminal" evidence="11">
    <location>
        <begin position="712"/>
        <end position="917"/>
    </location>
</feature>
<dbReference type="PANTHER" id="PTHR11733:SF241">
    <property type="entry name" value="GH26575P-RELATED"/>
    <property type="match status" value="1"/>
</dbReference>
<keyword evidence="7" id="KW-0862">Zinc</keyword>
<dbReference type="GO" id="GO:0004222">
    <property type="term" value="F:metalloendopeptidase activity"/>
    <property type="evidence" value="ECO:0007669"/>
    <property type="project" value="InterPro"/>
</dbReference>
<evidence type="ECO:0000256" key="4">
    <source>
        <dbReference type="ARBA" id="ARBA00022670"/>
    </source>
</evidence>
<dbReference type="InterPro" id="IPR018497">
    <property type="entry name" value="Peptidase_M13_C"/>
</dbReference>
<evidence type="ECO:0000256" key="3">
    <source>
        <dbReference type="ARBA" id="ARBA00007357"/>
    </source>
</evidence>
<evidence type="ECO:0000256" key="2">
    <source>
        <dbReference type="ARBA" id="ARBA00004401"/>
    </source>
</evidence>
<evidence type="ECO:0000259" key="11">
    <source>
        <dbReference type="Pfam" id="PF01431"/>
    </source>
</evidence>